<name>A0A0G4H8A0_9ALVE</name>
<dbReference type="EMBL" id="CDMZ01001982">
    <property type="protein sequence ID" value="CEM40080.1"/>
    <property type="molecule type" value="Genomic_DNA"/>
</dbReference>
<protein>
    <recommendedName>
        <fullName evidence="2">Reverse transcriptase domain-containing protein</fullName>
    </recommendedName>
</protein>
<dbReference type="VEuPathDB" id="CryptoDB:Cvel_25099"/>
<dbReference type="InterPro" id="IPR000477">
    <property type="entry name" value="RT_dom"/>
</dbReference>
<feature type="region of interest" description="Disordered" evidence="1">
    <location>
        <begin position="273"/>
        <end position="298"/>
    </location>
</feature>
<sequence length="571" mass="63472">MDERLREQTSLDNCQLGFRKGVGTRKAIAALAGLIASSKALKLPLLAAFVDFSKAFDKVPRGLLLRRLREEGVSECDVLMVHAMYFDVWARVDGADREIQEGAGVKQPEGDPLSPLLFFLFINNLHRHIRLSAHREDEVGGEELEKDGTVSDERSIESRTCDYPWAGRLRGVGIGKRNKKTEVAVKRKRGKVRKRKDFTEADRMAEGRNLRSLLHQHLDSSNIHTTPKRRETRFELNERDDDTVFQPRHIGTLQTLNTANLSQYLRNISRGGLSRAATHEEKSQRSGRSSRQELDREPLTESELFLQNFLNEVAQRPRVTEKFADEIPEPVLTVPDSFDVNKPSVSLDGVAQLRSRAEEAGVPFIDVLVGDVQVLVDGVVMLAMGRLDVLYQRLQGYLEVNLSDEKVVANMPQGVRMVSDVTYAYGCAGYHLGSLLIKVNPEEQTPSKQLHHYLNYVGALLIELCNTLPEKLNFQKASTAALTAVRWKRKALGSTLASKKQPTVGGSSGDRHDMTIGGIGELFPSPRAENAEHAAILAELRRGSAASAVGDERSMAEATAAVSSHFSHLRI</sequence>
<gene>
    <name evidence="3" type="ORF">Cvel_25099</name>
</gene>
<dbReference type="Pfam" id="PF00078">
    <property type="entry name" value="RVT_1"/>
    <property type="match status" value="1"/>
</dbReference>
<feature type="domain" description="Reverse transcriptase" evidence="2">
    <location>
        <begin position="3"/>
        <end position="132"/>
    </location>
</feature>
<organism evidence="3">
    <name type="scientific">Chromera velia CCMP2878</name>
    <dbReference type="NCBI Taxonomy" id="1169474"/>
    <lineage>
        <taxon>Eukaryota</taxon>
        <taxon>Sar</taxon>
        <taxon>Alveolata</taxon>
        <taxon>Colpodellida</taxon>
        <taxon>Chromeraceae</taxon>
        <taxon>Chromera</taxon>
    </lineage>
</organism>
<proteinExistence type="predicted"/>
<evidence type="ECO:0000259" key="2">
    <source>
        <dbReference type="Pfam" id="PF00078"/>
    </source>
</evidence>
<evidence type="ECO:0000313" key="3">
    <source>
        <dbReference type="EMBL" id="CEM40080.1"/>
    </source>
</evidence>
<accession>A0A0G4H8A0</accession>
<dbReference type="PANTHER" id="PTHR19446">
    <property type="entry name" value="REVERSE TRANSCRIPTASES"/>
    <property type="match status" value="1"/>
</dbReference>
<reference evidence="3" key="1">
    <citation type="submission" date="2014-11" db="EMBL/GenBank/DDBJ databases">
        <authorList>
            <person name="Otto D Thomas"/>
            <person name="Naeem Raeece"/>
        </authorList>
    </citation>
    <scope>NUCLEOTIDE SEQUENCE</scope>
</reference>
<feature type="compositionally biased region" description="Basic and acidic residues" evidence="1">
    <location>
        <begin position="277"/>
        <end position="298"/>
    </location>
</feature>
<evidence type="ECO:0000256" key="1">
    <source>
        <dbReference type="SAM" id="MobiDB-lite"/>
    </source>
</evidence>
<dbReference type="AlphaFoldDB" id="A0A0G4H8A0"/>